<reference evidence="5 6" key="1">
    <citation type="submission" date="2020-08" db="EMBL/GenBank/DDBJ databases">
        <title>Genomic Encyclopedia of Type Strains, Phase III (KMG-III): the genomes of soil and plant-associated and newly described type strains.</title>
        <authorList>
            <person name="Whitman W."/>
        </authorList>
    </citation>
    <scope>NUCLEOTIDE SEQUENCE [LARGE SCALE GENOMIC DNA]</scope>
    <source>
        <strain evidence="5 6">CECT 8075</strain>
    </source>
</reference>
<dbReference type="EMBL" id="JACHXU010000005">
    <property type="protein sequence ID" value="MBB3205954.1"/>
    <property type="molecule type" value="Genomic_DNA"/>
</dbReference>
<dbReference type="InterPro" id="IPR015943">
    <property type="entry name" value="WD40/YVTN_repeat-like_dom_sf"/>
</dbReference>
<feature type="domain" description="Lambda-carrageenase C-terminal" evidence="3">
    <location>
        <begin position="847"/>
        <end position="925"/>
    </location>
</feature>
<dbReference type="AlphaFoldDB" id="A0A7W5DXD9"/>
<dbReference type="Pfam" id="PF25292">
    <property type="entry name" value="Beta-prop_CGLA"/>
    <property type="match status" value="1"/>
</dbReference>
<feature type="domain" description="Lambda-carrageenase beta-propeller" evidence="4">
    <location>
        <begin position="50"/>
        <end position="364"/>
    </location>
</feature>
<protein>
    <submittedName>
        <fullName evidence="5">WD40 repeat protein</fullName>
    </submittedName>
</protein>
<dbReference type="InterPro" id="IPR057420">
    <property type="entry name" value="Beta-prop_CGLA"/>
</dbReference>
<dbReference type="InterPro" id="IPR057421">
    <property type="entry name" value="CGLA_M"/>
</dbReference>
<feature type="domain" description="Lambda-carrageenase middle" evidence="2">
    <location>
        <begin position="451"/>
        <end position="820"/>
    </location>
</feature>
<accession>A0A7W5DXD9</accession>
<feature type="chain" id="PRO_5030725818" evidence="1">
    <location>
        <begin position="26"/>
        <end position="934"/>
    </location>
</feature>
<gene>
    <name evidence="5" type="ORF">FHS27_001762</name>
</gene>
<dbReference type="Proteomes" id="UP000536179">
    <property type="component" value="Unassembled WGS sequence"/>
</dbReference>
<comment type="caution">
    <text evidence="5">The sequence shown here is derived from an EMBL/GenBank/DDBJ whole genome shotgun (WGS) entry which is preliminary data.</text>
</comment>
<dbReference type="SUPFAM" id="SSF50998">
    <property type="entry name" value="Quinoprotein alcohol dehydrogenase-like"/>
    <property type="match status" value="1"/>
</dbReference>
<dbReference type="InterPro" id="IPR011047">
    <property type="entry name" value="Quinoprotein_ADH-like_sf"/>
</dbReference>
<evidence type="ECO:0000259" key="2">
    <source>
        <dbReference type="Pfam" id="PF25290"/>
    </source>
</evidence>
<dbReference type="Gene3D" id="2.130.10.10">
    <property type="entry name" value="YVTN repeat-like/Quinoprotein amine dehydrogenase"/>
    <property type="match status" value="1"/>
</dbReference>
<evidence type="ECO:0000256" key="1">
    <source>
        <dbReference type="SAM" id="SignalP"/>
    </source>
</evidence>
<name>A0A7W5DXD9_9BACT</name>
<feature type="signal peptide" evidence="1">
    <location>
        <begin position="1"/>
        <end position="25"/>
    </location>
</feature>
<evidence type="ECO:0000313" key="6">
    <source>
        <dbReference type="Proteomes" id="UP000536179"/>
    </source>
</evidence>
<keyword evidence="6" id="KW-1185">Reference proteome</keyword>
<evidence type="ECO:0000313" key="5">
    <source>
        <dbReference type="EMBL" id="MBB3205954.1"/>
    </source>
</evidence>
<organism evidence="5 6">
    <name type="scientific">Aporhodopirellula rubra</name>
    <dbReference type="NCBI Taxonomy" id="980271"/>
    <lineage>
        <taxon>Bacteria</taxon>
        <taxon>Pseudomonadati</taxon>
        <taxon>Planctomycetota</taxon>
        <taxon>Planctomycetia</taxon>
        <taxon>Pirellulales</taxon>
        <taxon>Pirellulaceae</taxon>
        <taxon>Aporhodopirellula</taxon>
    </lineage>
</organism>
<proteinExistence type="predicted"/>
<keyword evidence="1" id="KW-0732">Signal</keyword>
<dbReference type="Pfam" id="PF25291">
    <property type="entry name" value="CGLA_C"/>
    <property type="match status" value="1"/>
</dbReference>
<dbReference type="Pfam" id="PF25290">
    <property type="entry name" value="CGLA_M"/>
    <property type="match status" value="1"/>
</dbReference>
<dbReference type="RefSeq" id="WP_184304067.1">
    <property type="nucleotide sequence ID" value="NZ_JACHXU010000005.1"/>
</dbReference>
<evidence type="ECO:0000259" key="3">
    <source>
        <dbReference type="Pfam" id="PF25291"/>
    </source>
</evidence>
<dbReference type="InterPro" id="IPR057422">
    <property type="entry name" value="CGLA_C"/>
</dbReference>
<evidence type="ECO:0000259" key="4">
    <source>
        <dbReference type="Pfam" id="PF25292"/>
    </source>
</evidence>
<sequence>MFRINQAIFLGLGLAASLWASPIQSAGISSFDTGHTITKVSVAQHDDQSMIIGSSYDGAILALSSDGKPLWKNDLSGIMNHDVWCEDITGDRNDEILAANADGHVYCLSTSGKLLWEFKANDAPMYSVCVIHQAEKPFVVCGGFDNNIYYLSPEGAQVKRLSSKTYSIAKPWGNDPFKPAPPKRMHMANFLRKIVRPDGSETLVVHGSMNGMQDKGVVYLFDPLADKPTCTTAVNAGRGIGDLVVSPNGEEILLGTSAHGNDSSMTRMNVNDNEQSSFKLSSLKKQVDGFGYRVVQPAIYPVNDTFRYLLLYGRQIALVPQDLKAANCEVHSCRFSFNDMWMDEANSRIILASVQSGGSCIHILDLTNEKWKQDFAELVPPGKITAILKASELVRQRTRAFSRPKWEREPLPVYMMSESVDQSLQPLVDEIQRTSSSPVFLDHQHFGVAEDWDRSSLGNEKYAAKRDRRRKYTLTPQQAVDALTDIYDGEDGAAYWAGHGNDPYMFTLDTLQKVIDAADGKKTVLIYPELEDHSEDFAFVLNNHFYPLAQYAQGKNTNIYVRTKHSFWQGNVYLPMWNRLLSGEFSDVFVPAMEETTDKAMELSIAGRSGIWASGATDSWGSRCARDNTSFDRSRQHSHQMLPNHFLRMMIYHISGGAQYIDNFSVDQEYMSLLWELIAKGALYVPKRNEIVSFSPVHLSMHEPDHEYMLESSNVKWCTFFDAEKEAQRPMVFSRLNGSWPGAPVTQWDFSRYAAGVNDRRLNFLPPYENGLVLITPPQHGPHANPDAPRGRLLDNLHPIYKDILNEHHTDGHRYLSADGEQSFPADRYYETIESDIKKAAKQLPLTVSGQVAWVTAQTSPTHLRLTLIDSGYINPNPRQAVVHFHTAQPAKMRDILFGTEFDLSDPTAVTVPVPLGMFRFIDIELDAPLVAQP</sequence>